<reference evidence="2" key="1">
    <citation type="submission" date="2016-03" db="EMBL/GenBank/DDBJ databases">
        <authorList>
            <person name="Borrel G."/>
            <person name="Mccann A."/>
            <person name="O'Toole P.W."/>
        </authorList>
    </citation>
    <scope>NUCLEOTIDE SEQUENCE</scope>
    <source>
        <strain evidence="2">183</strain>
    </source>
</reference>
<accession>A0A8J8PG73</accession>
<sequence length="96" mass="11014">MNVITDEKIMKYLDITKRALDKIKIAAPEKSFARRMAEDFENMARSYYSDAVHFKETGDYVNAFASVNYAHGWLDCGARIGLFDVEGDTVLFTLYE</sequence>
<dbReference type="InterPro" id="IPR023140">
    <property type="entry name" value="DUF357"/>
</dbReference>
<organism evidence="2 3">
    <name type="scientific">Candidatus Methanomassiliicoccus intestinalis</name>
    <dbReference type="NCBI Taxonomy" id="1406512"/>
    <lineage>
        <taxon>Archaea</taxon>
        <taxon>Methanobacteriati</taxon>
        <taxon>Thermoplasmatota</taxon>
        <taxon>Thermoplasmata</taxon>
        <taxon>Methanomassiliicoccales</taxon>
        <taxon>Methanomassiliicoccaceae</taxon>
        <taxon>Methanomassiliicoccus</taxon>
    </lineage>
</organism>
<name>A0A8J8PG73_9ARCH</name>
<dbReference type="Proteomes" id="UP000752814">
    <property type="component" value="Unassembled WGS sequence"/>
</dbReference>
<protein>
    <recommendedName>
        <fullName evidence="1">DUF357 domain-containing protein</fullName>
    </recommendedName>
</protein>
<evidence type="ECO:0000259" key="1">
    <source>
        <dbReference type="Pfam" id="PF04010"/>
    </source>
</evidence>
<dbReference type="AlphaFoldDB" id="A0A8J8PG73"/>
<evidence type="ECO:0000313" key="2">
    <source>
        <dbReference type="EMBL" id="TQS83907.1"/>
    </source>
</evidence>
<dbReference type="Gene3D" id="1.20.1270.90">
    <property type="entry name" value="AF1782-like"/>
    <property type="match status" value="1"/>
</dbReference>
<dbReference type="SUPFAM" id="SSF158372">
    <property type="entry name" value="AF1782-like"/>
    <property type="match status" value="1"/>
</dbReference>
<proteinExistence type="predicted"/>
<dbReference type="RefSeq" id="WP_400194577.1">
    <property type="nucleotide sequence ID" value="NZ_CAYAYE010000042.1"/>
</dbReference>
<comment type="caution">
    <text evidence="2">The sequence shown here is derived from an EMBL/GenBank/DDBJ whole genome shotgun (WGS) entry which is preliminary data.</text>
</comment>
<dbReference type="EMBL" id="LVVT01000007">
    <property type="protein sequence ID" value="TQS83907.1"/>
    <property type="molecule type" value="Genomic_DNA"/>
</dbReference>
<feature type="domain" description="DUF357" evidence="1">
    <location>
        <begin position="11"/>
        <end position="83"/>
    </location>
</feature>
<gene>
    <name evidence="2" type="ORF">A3207_06135</name>
</gene>
<dbReference type="Pfam" id="PF04010">
    <property type="entry name" value="DUF357"/>
    <property type="match status" value="1"/>
</dbReference>
<dbReference type="InterPro" id="IPR036809">
    <property type="entry name" value="AF1782-like_sf"/>
</dbReference>
<evidence type="ECO:0000313" key="3">
    <source>
        <dbReference type="Proteomes" id="UP000752814"/>
    </source>
</evidence>